<dbReference type="InterPro" id="IPR027179">
    <property type="entry name" value="CMC4"/>
</dbReference>
<sequence length="89" mass="10156">MDNIDYNKEACHRQACAIQNCIQKNNYNEAKCTALIDALYDCCARFYNDNGLEAKSVTCPRPELLKLKIEQRGRESVDAKILETKLANK</sequence>
<dbReference type="InterPro" id="IPR009069">
    <property type="entry name" value="Cys_alpha_HP_mot_SF"/>
</dbReference>
<reference evidence="7 8" key="1">
    <citation type="journal article" date="2016" name="Proc. Natl. Acad. Sci. U.S.A.">
        <title>Comparative genomics of biotechnologically important yeasts.</title>
        <authorList>
            <person name="Riley R."/>
            <person name="Haridas S."/>
            <person name="Wolfe K.H."/>
            <person name="Lopes M.R."/>
            <person name="Hittinger C.T."/>
            <person name="Goeker M."/>
            <person name="Salamov A.A."/>
            <person name="Wisecaver J.H."/>
            <person name="Long T.M."/>
            <person name="Calvey C.H."/>
            <person name="Aerts A.L."/>
            <person name="Barry K.W."/>
            <person name="Choi C."/>
            <person name="Clum A."/>
            <person name="Coughlan A.Y."/>
            <person name="Deshpande S."/>
            <person name="Douglass A.P."/>
            <person name="Hanson S.J."/>
            <person name="Klenk H.-P."/>
            <person name="LaButti K.M."/>
            <person name="Lapidus A."/>
            <person name="Lindquist E.A."/>
            <person name="Lipzen A.M."/>
            <person name="Meier-Kolthoff J.P."/>
            <person name="Ohm R.A."/>
            <person name="Otillar R.P."/>
            <person name="Pangilinan J.L."/>
            <person name="Peng Y."/>
            <person name="Rokas A."/>
            <person name="Rosa C.A."/>
            <person name="Scheuner C."/>
            <person name="Sibirny A.A."/>
            <person name="Slot J.C."/>
            <person name="Stielow J.B."/>
            <person name="Sun H."/>
            <person name="Kurtzman C.P."/>
            <person name="Blackwell M."/>
            <person name="Grigoriev I.V."/>
            <person name="Jeffries T.W."/>
        </authorList>
    </citation>
    <scope>NUCLEOTIDE SEQUENCE [LARGE SCALE GENOMIC DNA]</scope>
    <source>
        <strain evidence="7 8">DSM 6958</strain>
    </source>
</reference>
<feature type="disulfide bond" evidence="6">
    <location>
        <begin position="43"/>
        <end position="59"/>
    </location>
</feature>
<dbReference type="Gene3D" id="1.10.287.1130">
    <property type="entry name" value="CytochromE C oxidase copper chaperone"/>
    <property type="match status" value="1"/>
</dbReference>
<dbReference type="PANTHER" id="PTHR15590:SF0">
    <property type="entry name" value="CX9C MOTIF-CONTAINING PROTEIN 4"/>
    <property type="match status" value="1"/>
</dbReference>
<dbReference type="GO" id="GO:0005758">
    <property type="term" value="C:mitochondrial intermembrane space"/>
    <property type="evidence" value="ECO:0007669"/>
    <property type="project" value="UniProtKB-SubCell"/>
</dbReference>
<evidence type="ECO:0000313" key="7">
    <source>
        <dbReference type="EMBL" id="ODQ63250.1"/>
    </source>
</evidence>
<keyword evidence="8" id="KW-1185">Reference proteome</keyword>
<feature type="disulfide bond" evidence="6">
    <location>
        <begin position="21"/>
        <end position="32"/>
    </location>
</feature>
<protein>
    <recommendedName>
        <fullName evidence="3">Cx9C motif-containing protein 4, mitochondrial</fullName>
    </recommendedName>
</protein>
<accession>A0A1E3PD85</accession>
<keyword evidence="5 6" id="KW-1015">Disulfide bond</keyword>
<evidence type="ECO:0000256" key="4">
    <source>
        <dbReference type="ARBA" id="ARBA00023128"/>
    </source>
</evidence>
<evidence type="ECO:0000256" key="2">
    <source>
        <dbReference type="ARBA" id="ARBA00009858"/>
    </source>
</evidence>
<dbReference type="SUPFAM" id="SSF47072">
    <property type="entry name" value="Cysteine alpha-hairpin motif"/>
    <property type="match status" value="1"/>
</dbReference>
<dbReference type="Pfam" id="PF08991">
    <property type="entry name" value="CMC4"/>
    <property type="match status" value="1"/>
</dbReference>
<evidence type="ECO:0000313" key="8">
    <source>
        <dbReference type="Proteomes" id="UP000095009"/>
    </source>
</evidence>
<evidence type="ECO:0000256" key="5">
    <source>
        <dbReference type="ARBA" id="ARBA00023157"/>
    </source>
</evidence>
<name>A0A1E3PD85_9ASCO</name>
<keyword evidence="4" id="KW-0496">Mitochondrion</keyword>
<evidence type="ECO:0000256" key="1">
    <source>
        <dbReference type="ARBA" id="ARBA00004569"/>
    </source>
</evidence>
<gene>
    <name evidence="7" type="ORF">NADFUDRAFT_29330</name>
</gene>
<feature type="disulfide bond" evidence="6">
    <location>
        <begin position="11"/>
        <end position="42"/>
    </location>
</feature>
<evidence type="ECO:0000256" key="6">
    <source>
        <dbReference type="PIRSR" id="PIRSR627179-50"/>
    </source>
</evidence>
<dbReference type="STRING" id="857566.A0A1E3PD85"/>
<dbReference type="OrthoDB" id="13601at2759"/>
<organism evidence="7 8">
    <name type="scientific">Nadsonia fulvescens var. elongata DSM 6958</name>
    <dbReference type="NCBI Taxonomy" id="857566"/>
    <lineage>
        <taxon>Eukaryota</taxon>
        <taxon>Fungi</taxon>
        <taxon>Dikarya</taxon>
        <taxon>Ascomycota</taxon>
        <taxon>Saccharomycotina</taxon>
        <taxon>Dipodascomycetes</taxon>
        <taxon>Dipodascales</taxon>
        <taxon>Dipodascales incertae sedis</taxon>
        <taxon>Nadsonia</taxon>
    </lineage>
</organism>
<comment type="subcellular location">
    <subcellularLocation>
        <location evidence="1">Mitochondrion intermembrane space</location>
    </subcellularLocation>
</comment>
<dbReference type="PANTHER" id="PTHR15590">
    <property type="entry name" value="CX9C MOTIF-CONTAINING PROTEIN 4"/>
    <property type="match status" value="1"/>
</dbReference>
<comment type="similarity">
    <text evidence="2">Belongs to the CMC4 family.</text>
</comment>
<dbReference type="EMBL" id="KV454415">
    <property type="protein sequence ID" value="ODQ63250.1"/>
    <property type="molecule type" value="Genomic_DNA"/>
</dbReference>
<dbReference type="AlphaFoldDB" id="A0A1E3PD85"/>
<dbReference type="PROSITE" id="PS51808">
    <property type="entry name" value="CHCH"/>
    <property type="match status" value="1"/>
</dbReference>
<proteinExistence type="inferred from homology"/>
<dbReference type="Proteomes" id="UP000095009">
    <property type="component" value="Unassembled WGS sequence"/>
</dbReference>
<evidence type="ECO:0000256" key="3">
    <source>
        <dbReference type="ARBA" id="ARBA00019406"/>
    </source>
</evidence>